<comment type="caution">
    <text evidence="2">The sequence shown here is derived from an EMBL/GenBank/DDBJ whole genome shotgun (WGS) entry which is preliminary data.</text>
</comment>
<keyword evidence="1" id="KW-1133">Transmembrane helix</keyword>
<dbReference type="AlphaFoldDB" id="A0A437AP76"/>
<protein>
    <submittedName>
        <fullName evidence="2">Uncharacterized protein</fullName>
    </submittedName>
</protein>
<proteinExistence type="predicted"/>
<dbReference type="Proteomes" id="UP000282876">
    <property type="component" value="Unassembled WGS sequence"/>
</dbReference>
<feature type="transmembrane region" description="Helical" evidence="1">
    <location>
        <begin position="57"/>
        <end position="78"/>
    </location>
</feature>
<reference evidence="2 3" key="1">
    <citation type="submission" date="2018-10" db="EMBL/GenBank/DDBJ databases">
        <title>Draft genome sequence of the microsporidian Tubulinosema ratisbonensis.</title>
        <authorList>
            <person name="Polonais V."/>
            <person name="Peyretaillade E."/>
            <person name="Niehus S."/>
            <person name="Wawrzyniak I."/>
            <person name="Franchet A."/>
            <person name="Gaspin C."/>
            <person name="Reichstadt M."/>
            <person name="Belser C."/>
            <person name="Labadie K."/>
            <person name="Delbac F."/>
            <person name="Ferrandon D."/>
        </authorList>
    </citation>
    <scope>NUCLEOTIDE SEQUENCE [LARGE SCALE GENOMIC DNA]</scope>
    <source>
        <strain evidence="2 3">Franzen</strain>
    </source>
</reference>
<feature type="transmembrane region" description="Helical" evidence="1">
    <location>
        <begin position="99"/>
        <end position="121"/>
    </location>
</feature>
<name>A0A437AP76_9MICR</name>
<accession>A0A437AP76</accession>
<dbReference type="VEuPathDB" id="MicrosporidiaDB:TUBRATIS_006580"/>
<keyword evidence="3" id="KW-1185">Reference proteome</keyword>
<dbReference type="EMBL" id="RCSS01000136">
    <property type="protein sequence ID" value="RVD92827.1"/>
    <property type="molecule type" value="Genomic_DNA"/>
</dbReference>
<feature type="transmembrane region" description="Helical" evidence="1">
    <location>
        <begin position="136"/>
        <end position="159"/>
    </location>
</feature>
<evidence type="ECO:0000256" key="1">
    <source>
        <dbReference type="SAM" id="Phobius"/>
    </source>
</evidence>
<sequence length="279" mass="32966">MANNSEEKSNTRKKDQETEVKISNWEITMLIFCVLLWIILYSFFIGLNICELVNVSYFPIVLLVTSIVFFISIQKGIIDAIPFQGSYPKHNFWVKAEKIFMGILLINHLFFMKNFFFFLFYNQLKILEKIASQNNLFMLLNFFSCFLGVWVSLCIYFLYFFRKKIKNSYKKLFIPFGELMLASVITTEYHFFNVMGFLVAVSGIAWELSMFNHEFSLESLGRCAKNEIEVIKREWIFNSNTLFFGFLILHRLVFESFLNLIEPKGSFFSQPNGIFYNFS</sequence>
<evidence type="ECO:0000313" key="2">
    <source>
        <dbReference type="EMBL" id="RVD92827.1"/>
    </source>
</evidence>
<organism evidence="2 3">
    <name type="scientific">Tubulinosema ratisbonensis</name>
    <dbReference type="NCBI Taxonomy" id="291195"/>
    <lineage>
        <taxon>Eukaryota</taxon>
        <taxon>Fungi</taxon>
        <taxon>Fungi incertae sedis</taxon>
        <taxon>Microsporidia</taxon>
        <taxon>Tubulinosematoidea</taxon>
        <taxon>Tubulinosematidae</taxon>
        <taxon>Tubulinosema</taxon>
    </lineage>
</organism>
<feature type="transmembrane region" description="Helical" evidence="1">
    <location>
        <begin position="235"/>
        <end position="254"/>
    </location>
</feature>
<gene>
    <name evidence="2" type="ORF">TUBRATIS_006580</name>
</gene>
<keyword evidence="1" id="KW-0812">Transmembrane</keyword>
<feature type="transmembrane region" description="Helical" evidence="1">
    <location>
        <begin position="22"/>
        <end position="45"/>
    </location>
</feature>
<evidence type="ECO:0000313" key="3">
    <source>
        <dbReference type="Proteomes" id="UP000282876"/>
    </source>
</evidence>
<feature type="transmembrane region" description="Helical" evidence="1">
    <location>
        <begin position="179"/>
        <end position="206"/>
    </location>
</feature>
<keyword evidence="1" id="KW-0472">Membrane</keyword>